<dbReference type="GO" id="GO:0000160">
    <property type="term" value="P:phosphorelay signal transduction system"/>
    <property type="evidence" value="ECO:0007669"/>
    <property type="project" value="InterPro"/>
</dbReference>
<dbReference type="PANTHER" id="PTHR44591:SF3">
    <property type="entry name" value="RESPONSE REGULATORY DOMAIN-CONTAINING PROTEIN"/>
    <property type="match status" value="1"/>
</dbReference>
<dbReference type="SMART" id="SM00448">
    <property type="entry name" value="REC"/>
    <property type="match status" value="1"/>
</dbReference>
<evidence type="ECO:0000313" key="5">
    <source>
        <dbReference type="Proteomes" id="UP000317835"/>
    </source>
</evidence>
<evidence type="ECO:0000259" key="3">
    <source>
        <dbReference type="PROSITE" id="PS50110"/>
    </source>
</evidence>
<dbReference type="PANTHER" id="PTHR44591">
    <property type="entry name" value="STRESS RESPONSE REGULATOR PROTEIN 1"/>
    <property type="match status" value="1"/>
</dbReference>
<gene>
    <name evidence="4" type="primary">srrA</name>
    <name evidence="4" type="ORF">ElP_69190</name>
</gene>
<sequence length="139" mass="15772">MDGPKPQDGERRRSGTRVLVADDHQDTARMIRILLRGQGYDVRVAFTGQEAIEVAEGFRPEAILLDHNFHEMEGDELATRLRGEGCCRDATIIASSGYGQEQDRRRSKESGVNHHLIKHVDFDRVSPFWQGWRLPATSD</sequence>
<protein>
    <submittedName>
        <fullName evidence="4">Transcriptional regulatory protein SrrA</fullName>
    </submittedName>
</protein>
<dbReference type="InterPro" id="IPR011006">
    <property type="entry name" value="CheY-like_superfamily"/>
</dbReference>
<evidence type="ECO:0000256" key="1">
    <source>
        <dbReference type="ARBA" id="ARBA00022553"/>
    </source>
</evidence>
<reference evidence="4 5" key="1">
    <citation type="submission" date="2019-02" db="EMBL/GenBank/DDBJ databases">
        <title>Deep-cultivation of Planctomycetes and their phenomic and genomic characterization uncovers novel biology.</title>
        <authorList>
            <person name="Wiegand S."/>
            <person name="Jogler M."/>
            <person name="Boedeker C."/>
            <person name="Pinto D."/>
            <person name="Vollmers J."/>
            <person name="Rivas-Marin E."/>
            <person name="Kohn T."/>
            <person name="Peeters S.H."/>
            <person name="Heuer A."/>
            <person name="Rast P."/>
            <person name="Oberbeckmann S."/>
            <person name="Bunk B."/>
            <person name="Jeske O."/>
            <person name="Meyerdierks A."/>
            <person name="Storesund J.E."/>
            <person name="Kallscheuer N."/>
            <person name="Luecker S."/>
            <person name="Lage O.M."/>
            <person name="Pohl T."/>
            <person name="Merkel B.J."/>
            <person name="Hornburger P."/>
            <person name="Mueller R.-W."/>
            <person name="Bruemmer F."/>
            <person name="Labrenz M."/>
            <person name="Spormann A.M."/>
            <person name="Op den Camp H."/>
            <person name="Overmann J."/>
            <person name="Amann R."/>
            <person name="Jetten M.S.M."/>
            <person name="Mascher T."/>
            <person name="Medema M.H."/>
            <person name="Devos D.P."/>
            <person name="Kaster A.-K."/>
            <person name="Ovreas L."/>
            <person name="Rohde M."/>
            <person name="Galperin M.Y."/>
            <person name="Jogler C."/>
        </authorList>
    </citation>
    <scope>NUCLEOTIDE SEQUENCE [LARGE SCALE GENOMIC DNA]</scope>
    <source>
        <strain evidence="4 5">ElP</strain>
    </source>
</reference>
<dbReference type="InterPro" id="IPR050595">
    <property type="entry name" value="Bact_response_regulator"/>
</dbReference>
<dbReference type="Pfam" id="PF00072">
    <property type="entry name" value="Response_reg"/>
    <property type="match status" value="1"/>
</dbReference>
<name>A0A518HDN1_9BACT</name>
<dbReference type="InterPro" id="IPR001789">
    <property type="entry name" value="Sig_transdc_resp-reg_receiver"/>
</dbReference>
<keyword evidence="5" id="KW-1185">Reference proteome</keyword>
<feature type="domain" description="Response regulatory" evidence="3">
    <location>
        <begin position="17"/>
        <end position="133"/>
    </location>
</feature>
<dbReference type="SUPFAM" id="SSF52172">
    <property type="entry name" value="CheY-like"/>
    <property type="match status" value="1"/>
</dbReference>
<dbReference type="RefSeq" id="WP_145277864.1">
    <property type="nucleotide sequence ID" value="NZ_CP036426.1"/>
</dbReference>
<dbReference type="KEGG" id="tpla:ElP_69190"/>
<dbReference type="EMBL" id="CP036426">
    <property type="protein sequence ID" value="QDV38959.1"/>
    <property type="molecule type" value="Genomic_DNA"/>
</dbReference>
<dbReference type="PROSITE" id="PS50110">
    <property type="entry name" value="RESPONSE_REGULATORY"/>
    <property type="match status" value="1"/>
</dbReference>
<dbReference type="Gene3D" id="3.40.50.2300">
    <property type="match status" value="1"/>
</dbReference>
<dbReference type="Proteomes" id="UP000317835">
    <property type="component" value="Chromosome"/>
</dbReference>
<organism evidence="4 5">
    <name type="scientific">Tautonia plasticadhaerens</name>
    <dbReference type="NCBI Taxonomy" id="2527974"/>
    <lineage>
        <taxon>Bacteria</taxon>
        <taxon>Pseudomonadati</taxon>
        <taxon>Planctomycetota</taxon>
        <taxon>Planctomycetia</taxon>
        <taxon>Isosphaerales</taxon>
        <taxon>Isosphaeraceae</taxon>
        <taxon>Tautonia</taxon>
    </lineage>
</organism>
<dbReference type="AlphaFoldDB" id="A0A518HDN1"/>
<feature type="modified residue" description="4-aspartylphosphate" evidence="2">
    <location>
        <position position="66"/>
    </location>
</feature>
<accession>A0A518HDN1</accession>
<evidence type="ECO:0000313" key="4">
    <source>
        <dbReference type="EMBL" id="QDV38959.1"/>
    </source>
</evidence>
<evidence type="ECO:0000256" key="2">
    <source>
        <dbReference type="PROSITE-ProRule" id="PRU00169"/>
    </source>
</evidence>
<proteinExistence type="predicted"/>
<keyword evidence="1 2" id="KW-0597">Phosphoprotein</keyword>
<dbReference type="OrthoDB" id="9800897at2"/>